<feature type="transmembrane region" description="Helical" evidence="6">
    <location>
        <begin position="40"/>
        <end position="66"/>
    </location>
</feature>
<proteinExistence type="predicted"/>
<dbReference type="PANTHER" id="PTHR35007:SF3">
    <property type="entry name" value="POSSIBLE CONSERVED ALANINE RICH MEMBRANE PROTEIN"/>
    <property type="match status" value="1"/>
</dbReference>
<evidence type="ECO:0000313" key="8">
    <source>
        <dbReference type="EMBL" id="CAB4613555.1"/>
    </source>
</evidence>
<reference evidence="8" key="1">
    <citation type="submission" date="2020-05" db="EMBL/GenBank/DDBJ databases">
        <authorList>
            <person name="Chiriac C."/>
            <person name="Salcher M."/>
            <person name="Ghai R."/>
            <person name="Kavagutti S V."/>
        </authorList>
    </citation>
    <scope>NUCLEOTIDE SEQUENCE</scope>
</reference>
<gene>
    <name evidence="8" type="ORF">UFOPK1835_01250</name>
</gene>
<dbReference type="GO" id="GO:0005886">
    <property type="term" value="C:plasma membrane"/>
    <property type="evidence" value="ECO:0007669"/>
    <property type="project" value="UniProtKB-SubCell"/>
</dbReference>
<evidence type="ECO:0000259" key="7">
    <source>
        <dbReference type="Pfam" id="PF00482"/>
    </source>
</evidence>
<feature type="transmembrane region" description="Helical" evidence="6">
    <location>
        <begin position="197"/>
        <end position="219"/>
    </location>
</feature>
<organism evidence="8">
    <name type="scientific">freshwater metagenome</name>
    <dbReference type="NCBI Taxonomy" id="449393"/>
    <lineage>
        <taxon>unclassified sequences</taxon>
        <taxon>metagenomes</taxon>
        <taxon>ecological metagenomes</taxon>
    </lineage>
</organism>
<dbReference type="PANTHER" id="PTHR35007">
    <property type="entry name" value="INTEGRAL MEMBRANE PROTEIN-RELATED"/>
    <property type="match status" value="1"/>
</dbReference>
<name>A0A6J6HQ56_9ZZZZ</name>
<keyword evidence="5 6" id="KW-0472">Membrane</keyword>
<feature type="domain" description="Type II secretion system protein GspF" evidence="7">
    <location>
        <begin position="93"/>
        <end position="212"/>
    </location>
</feature>
<evidence type="ECO:0000256" key="4">
    <source>
        <dbReference type="ARBA" id="ARBA00022989"/>
    </source>
</evidence>
<keyword evidence="2" id="KW-1003">Cell membrane</keyword>
<evidence type="ECO:0000256" key="3">
    <source>
        <dbReference type="ARBA" id="ARBA00022692"/>
    </source>
</evidence>
<evidence type="ECO:0000256" key="1">
    <source>
        <dbReference type="ARBA" id="ARBA00004651"/>
    </source>
</evidence>
<evidence type="ECO:0000256" key="6">
    <source>
        <dbReference type="SAM" id="Phobius"/>
    </source>
</evidence>
<dbReference type="EMBL" id="CAEZUP010000052">
    <property type="protein sequence ID" value="CAB4613555.1"/>
    <property type="molecule type" value="Genomic_DNA"/>
</dbReference>
<evidence type="ECO:0000256" key="2">
    <source>
        <dbReference type="ARBA" id="ARBA00022475"/>
    </source>
</evidence>
<protein>
    <submittedName>
        <fullName evidence="8">Unannotated protein</fullName>
    </submittedName>
</protein>
<sequence>MTGRPDIGSRLGGPVRSLGRLVRGAASRGPDDSLDTRMGAALLAGLAGFLLRGPLLAVMAAALVWARPAFRQRRLRTVRLTAIESALPECVDLFRLAIGAGHSIHQVVDIVVPHLPPPIAPAFAEVRRRARLGVRLGDALDPLDDLGDCFRPLASALRSSAFDGVPLSSSLEKVAADARLVRRRHAEERARKLPVRLLFPLITCILPAFGLLTVVPLLVASMPSLSF</sequence>
<dbReference type="InterPro" id="IPR018076">
    <property type="entry name" value="T2SS_GspF_dom"/>
</dbReference>
<evidence type="ECO:0000256" key="5">
    <source>
        <dbReference type="ARBA" id="ARBA00023136"/>
    </source>
</evidence>
<dbReference type="AlphaFoldDB" id="A0A6J6HQ56"/>
<keyword evidence="3 6" id="KW-0812">Transmembrane</keyword>
<keyword evidence="4 6" id="KW-1133">Transmembrane helix</keyword>
<comment type="subcellular location">
    <subcellularLocation>
        <location evidence="1">Cell membrane</location>
        <topology evidence="1">Multi-pass membrane protein</topology>
    </subcellularLocation>
</comment>
<dbReference type="Pfam" id="PF00482">
    <property type="entry name" value="T2SSF"/>
    <property type="match status" value="1"/>
</dbReference>
<accession>A0A6J6HQ56</accession>